<evidence type="ECO:0000313" key="7">
    <source>
        <dbReference type="Proteomes" id="UP001446871"/>
    </source>
</evidence>
<evidence type="ECO:0000256" key="4">
    <source>
        <dbReference type="ARBA" id="ARBA00023002"/>
    </source>
</evidence>
<dbReference type="PANTHER" id="PTHR42973">
    <property type="entry name" value="BINDING OXIDOREDUCTASE, PUTATIVE (AFU_ORTHOLOGUE AFUA_1G17690)-RELATED"/>
    <property type="match status" value="1"/>
</dbReference>
<comment type="caution">
    <text evidence="6">The sequence shown here is derived from an EMBL/GenBank/DDBJ whole genome shotgun (WGS) entry which is preliminary data.</text>
</comment>
<accession>A0ABR1VQ91</accession>
<dbReference type="Gene3D" id="3.30.43.10">
    <property type="entry name" value="Uridine Diphospho-n-acetylenolpyruvylglucosamine Reductase, domain 2"/>
    <property type="match status" value="1"/>
</dbReference>
<dbReference type="EMBL" id="JAQQWM010000003">
    <property type="protein sequence ID" value="KAK8073042.1"/>
    <property type="molecule type" value="Genomic_DNA"/>
</dbReference>
<dbReference type="Gene3D" id="3.30.465.10">
    <property type="match status" value="1"/>
</dbReference>
<dbReference type="InterPro" id="IPR036318">
    <property type="entry name" value="FAD-bd_PCMH-like_sf"/>
</dbReference>
<protein>
    <recommendedName>
        <fullName evidence="5">FAD-binding PCMH-type domain-containing protein</fullName>
    </recommendedName>
</protein>
<dbReference type="Proteomes" id="UP001446871">
    <property type="component" value="Unassembled WGS sequence"/>
</dbReference>
<evidence type="ECO:0000256" key="2">
    <source>
        <dbReference type="ARBA" id="ARBA00022630"/>
    </source>
</evidence>
<evidence type="ECO:0000259" key="5">
    <source>
        <dbReference type="PROSITE" id="PS51387"/>
    </source>
</evidence>
<dbReference type="SUPFAM" id="SSF56176">
    <property type="entry name" value="FAD-binding/transporter-associated domain-like"/>
    <property type="match status" value="1"/>
</dbReference>
<sequence>MVSSQAIEILQASFPPDRVALPASEAYSERNGSYASKLESDILPHAIFLPETTAEVSQFVKIIHPLVQEGDFQFAIRGAGCQPLPRCANIQNGITLDLSRLVGTTLDETQGIVRIPAGERWGSVYKTVQEKGLAVTGARSGNNGIGGLALSGGLSFFGTREGFISDNVVNYEVVLASGEVVNANRQENPDLFVALRGGGNNLGIVTRFDLRTFKQGNFWGGALFYFPASFGGQIDALVTELNKLDPSEETHIMISLFYAEQFSKAMGLDGAMGLNQAYYTQEVEKPAVLEPFTDIQPQIDALNSMRMTNLVDAAEEQAKQAMTGVRCAYMNTAVKADGPTLHAATEIFRPALEKVKSIDGMVSSFTMQPYPVSLLKRTEPAGGNVLGLDPADGPLVSILILLYWNNQTDDEVVLSTARGVIEAIDKDAAAKGTLVPYKYLNYAFDFQDPIGSYGQENKKKLQDASRKYDPDGLFQKGVPGGFKLFP</sequence>
<dbReference type="InterPro" id="IPR016167">
    <property type="entry name" value="FAD-bd_PCMH_sub1"/>
</dbReference>
<name>A0ABR1VQ91_9PEZI</name>
<dbReference type="InterPro" id="IPR006094">
    <property type="entry name" value="Oxid_FAD_bind_N"/>
</dbReference>
<evidence type="ECO:0000256" key="3">
    <source>
        <dbReference type="ARBA" id="ARBA00022827"/>
    </source>
</evidence>
<evidence type="ECO:0000256" key="1">
    <source>
        <dbReference type="ARBA" id="ARBA00005466"/>
    </source>
</evidence>
<dbReference type="InterPro" id="IPR016169">
    <property type="entry name" value="FAD-bd_PCMH_sub2"/>
</dbReference>
<organism evidence="6 7">
    <name type="scientific">Apiospora saccharicola</name>
    <dbReference type="NCBI Taxonomy" id="335842"/>
    <lineage>
        <taxon>Eukaryota</taxon>
        <taxon>Fungi</taxon>
        <taxon>Dikarya</taxon>
        <taxon>Ascomycota</taxon>
        <taxon>Pezizomycotina</taxon>
        <taxon>Sordariomycetes</taxon>
        <taxon>Xylariomycetidae</taxon>
        <taxon>Amphisphaeriales</taxon>
        <taxon>Apiosporaceae</taxon>
        <taxon>Apiospora</taxon>
    </lineage>
</organism>
<gene>
    <name evidence="6" type="ORF">PG996_006390</name>
</gene>
<dbReference type="InterPro" id="IPR016166">
    <property type="entry name" value="FAD-bd_PCMH"/>
</dbReference>
<dbReference type="Gene3D" id="3.40.462.20">
    <property type="match status" value="1"/>
</dbReference>
<dbReference type="Pfam" id="PF01565">
    <property type="entry name" value="FAD_binding_4"/>
    <property type="match status" value="1"/>
</dbReference>
<evidence type="ECO:0000313" key="6">
    <source>
        <dbReference type="EMBL" id="KAK8073042.1"/>
    </source>
</evidence>
<comment type="similarity">
    <text evidence="1">Belongs to the oxygen-dependent FAD-linked oxidoreductase family.</text>
</comment>
<feature type="domain" description="FAD-binding PCMH-type" evidence="5">
    <location>
        <begin position="40"/>
        <end position="215"/>
    </location>
</feature>
<dbReference type="PROSITE" id="PS51387">
    <property type="entry name" value="FAD_PCMH"/>
    <property type="match status" value="1"/>
</dbReference>
<dbReference type="PANTHER" id="PTHR42973:SF22">
    <property type="entry name" value="FAD-BINDING PCMH-TYPE DOMAIN-CONTAINING PROTEIN-RELATED"/>
    <property type="match status" value="1"/>
</dbReference>
<proteinExistence type="inferred from homology"/>
<reference evidence="6 7" key="1">
    <citation type="submission" date="2023-01" db="EMBL/GenBank/DDBJ databases">
        <title>Analysis of 21 Apiospora genomes using comparative genomics revels a genus with tremendous synthesis potential of carbohydrate active enzymes and secondary metabolites.</title>
        <authorList>
            <person name="Sorensen T."/>
        </authorList>
    </citation>
    <scope>NUCLEOTIDE SEQUENCE [LARGE SCALE GENOMIC DNA]</scope>
    <source>
        <strain evidence="6 7">CBS 83171</strain>
    </source>
</reference>
<keyword evidence="4" id="KW-0560">Oxidoreductase</keyword>
<keyword evidence="3" id="KW-0274">FAD</keyword>
<dbReference type="InterPro" id="IPR050416">
    <property type="entry name" value="FAD-linked_Oxidoreductase"/>
</dbReference>
<keyword evidence="2" id="KW-0285">Flavoprotein</keyword>
<keyword evidence="7" id="KW-1185">Reference proteome</keyword>